<comment type="similarity">
    <text evidence="2 15">In the C-terminal section; belongs to the peptidase M41 family.</text>
</comment>
<dbReference type="NCBIfam" id="TIGR01241">
    <property type="entry name" value="FtsH_fam"/>
    <property type="match status" value="1"/>
</dbReference>
<evidence type="ECO:0000256" key="1">
    <source>
        <dbReference type="ARBA" id="ARBA00004370"/>
    </source>
</evidence>
<keyword evidence="9 15" id="KW-0862">Zinc</keyword>
<dbReference type="Pfam" id="PF01434">
    <property type="entry name" value="Peptidase_M41"/>
    <property type="match status" value="1"/>
</dbReference>
<keyword evidence="5 15" id="KW-0812">Transmembrane</keyword>
<keyword evidence="3 15" id="KW-1003">Cell membrane</keyword>
<feature type="binding site" evidence="15">
    <location>
        <begin position="204"/>
        <end position="211"/>
    </location>
    <ligand>
        <name>ATP</name>
        <dbReference type="ChEBI" id="CHEBI:30616"/>
    </ligand>
</feature>
<dbReference type="PROSITE" id="PS00674">
    <property type="entry name" value="AAA"/>
    <property type="match status" value="1"/>
</dbReference>
<dbReference type="GO" id="GO:0004176">
    <property type="term" value="F:ATP-dependent peptidase activity"/>
    <property type="evidence" value="ECO:0007669"/>
    <property type="project" value="InterPro"/>
</dbReference>
<feature type="compositionally biased region" description="Basic and acidic residues" evidence="17">
    <location>
        <begin position="633"/>
        <end position="642"/>
    </location>
</feature>
<accession>A0A9W6UIS5</accession>
<comment type="subcellular location">
    <subcellularLocation>
        <location evidence="15">Cell membrane</location>
        <topology evidence="15">Multi-pass membrane protein</topology>
        <orientation evidence="15">Cytoplasmic side</orientation>
    </subcellularLocation>
    <subcellularLocation>
        <location evidence="1">Membrane</location>
    </subcellularLocation>
</comment>
<comment type="cofactor">
    <cofactor evidence="15">
        <name>Zn(2+)</name>
        <dbReference type="ChEBI" id="CHEBI:29105"/>
    </cofactor>
    <text evidence="15">Binds 1 zinc ion per subunit.</text>
</comment>
<keyword evidence="6 15" id="KW-0479">Metal-binding</keyword>
<organism evidence="19 20">
    <name type="scientific">Nocardiopsis ansamitocini</name>
    <dbReference type="NCBI Taxonomy" id="1670832"/>
    <lineage>
        <taxon>Bacteria</taxon>
        <taxon>Bacillati</taxon>
        <taxon>Actinomycetota</taxon>
        <taxon>Actinomycetes</taxon>
        <taxon>Streptosporangiales</taxon>
        <taxon>Nocardiopsidaceae</taxon>
        <taxon>Nocardiopsis</taxon>
    </lineage>
</organism>
<dbReference type="FunFam" id="1.20.58.760:FF:000001">
    <property type="entry name" value="ATP-dependent zinc metalloprotease FtsH"/>
    <property type="match status" value="1"/>
</dbReference>
<comment type="similarity">
    <text evidence="14 15">In the central section; belongs to the AAA ATPase family.</text>
</comment>
<dbReference type="EC" id="3.4.24.-" evidence="15"/>
<proteinExistence type="inferred from homology"/>
<dbReference type="EMBL" id="BSQG01000002">
    <property type="protein sequence ID" value="GLU47345.1"/>
    <property type="molecule type" value="Genomic_DNA"/>
</dbReference>
<dbReference type="Gene3D" id="1.10.8.60">
    <property type="match status" value="1"/>
</dbReference>
<keyword evidence="7 15" id="KW-0547">Nucleotide-binding</keyword>
<dbReference type="Gene3D" id="3.40.50.300">
    <property type="entry name" value="P-loop containing nucleotide triphosphate hydrolases"/>
    <property type="match status" value="1"/>
</dbReference>
<feature type="binding site" evidence="15">
    <location>
        <position position="502"/>
    </location>
    <ligand>
        <name>Zn(2+)</name>
        <dbReference type="ChEBI" id="CHEBI:29105"/>
        <note>catalytic</note>
    </ligand>
</feature>
<dbReference type="SMART" id="SM00382">
    <property type="entry name" value="AAA"/>
    <property type="match status" value="1"/>
</dbReference>
<evidence type="ECO:0000256" key="13">
    <source>
        <dbReference type="ARBA" id="ARBA00023136"/>
    </source>
</evidence>
<dbReference type="SUPFAM" id="SSF52540">
    <property type="entry name" value="P-loop containing nucleoside triphosphate hydrolases"/>
    <property type="match status" value="1"/>
</dbReference>
<dbReference type="InterPro" id="IPR027417">
    <property type="entry name" value="P-loop_NTPase"/>
</dbReference>
<evidence type="ECO:0000256" key="7">
    <source>
        <dbReference type="ARBA" id="ARBA00022741"/>
    </source>
</evidence>
<dbReference type="InterPro" id="IPR041569">
    <property type="entry name" value="AAA_lid_3"/>
</dbReference>
<evidence type="ECO:0000313" key="20">
    <source>
        <dbReference type="Proteomes" id="UP001165092"/>
    </source>
</evidence>
<evidence type="ECO:0000256" key="11">
    <source>
        <dbReference type="ARBA" id="ARBA00022989"/>
    </source>
</evidence>
<feature type="transmembrane region" description="Helical" evidence="15">
    <location>
        <begin position="12"/>
        <end position="33"/>
    </location>
</feature>
<keyword evidence="8 15" id="KW-0378">Hydrolase</keyword>
<dbReference type="InterPro" id="IPR003593">
    <property type="entry name" value="AAA+_ATPase"/>
</dbReference>
<keyword evidence="12 15" id="KW-0482">Metalloprotease</keyword>
<dbReference type="GO" id="GO:0004222">
    <property type="term" value="F:metalloendopeptidase activity"/>
    <property type="evidence" value="ECO:0007669"/>
    <property type="project" value="InterPro"/>
</dbReference>
<dbReference type="CDD" id="cd19501">
    <property type="entry name" value="RecA-like_FtsH"/>
    <property type="match status" value="1"/>
</dbReference>
<evidence type="ECO:0000256" key="4">
    <source>
        <dbReference type="ARBA" id="ARBA00022670"/>
    </source>
</evidence>
<dbReference type="GO" id="GO:0008270">
    <property type="term" value="F:zinc ion binding"/>
    <property type="evidence" value="ECO:0007669"/>
    <property type="project" value="UniProtKB-UniRule"/>
</dbReference>
<dbReference type="PANTHER" id="PTHR23076:SF97">
    <property type="entry name" value="ATP-DEPENDENT ZINC METALLOPROTEASE YME1L1"/>
    <property type="match status" value="1"/>
</dbReference>
<dbReference type="SUPFAM" id="SSF140990">
    <property type="entry name" value="FtsH protease domain-like"/>
    <property type="match status" value="1"/>
</dbReference>
<dbReference type="InterPro" id="IPR003960">
    <property type="entry name" value="ATPase_AAA_CS"/>
</dbReference>
<feature type="transmembrane region" description="Helical" evidence="15">
    <location>
        <begin position="111"/>
        <end position="132"/>
    </location>
</feature>
<evidence type="ECO:0000256" key="16">
    <source>
        <dbReference type="RuleBase" id="RU003651"/>
    </source>
</evidence>
<dbReference type="Gene3D" id="1.20.58.760">
    <property type="entry name" value="Peptidase M41"/>
    <property type="match status" value="1"/>
</dbReference>
<protein>
    <recommendedName>
        <fullName evidence="15">ATP-dependent zinc metalloprotease FtsH</fullName>
        <ecNumber evidence="15">3.4.24.-</ecNumber>
    </recommendedName>
</protein>
<gene>
    <name evidence="15 19" type="primary">ftsH</name>
    <name evidence="19" type="ORF">Nans01_16960</name>
</gene>
<name>A0A9W6UIS5_9ACTN</name>
<keyword evidence="13 15" id="KW-0472">Membrane</keyword>
<evidence type="ECO:0000256" key="5">
    <source>
        <dbReference type="ARBA" id="ARBA00022692"/>
    </source>
</evidence>
<sequence length="681" mass="74793">MNLKRLYRGPWLWFAAILLMLLVVSQLMGWGSAPEHEKTDTSRIFSLIEQDQVKDAKIIDKDQRIELTTTDGDLYKAFWVTGQGYELAQKLQEKETGNLEAYDVEVPSDSIWVSLLFSFLPLILIIAIFFFIMNQMQGGGSRVMNFGKSKAKLISKDTPKTTFDDVAGSDEAIEELHEIKEFLQNPSKFQAMGAKIPKGVLLYGPPGTGKTLLARAVAGEAGVPFYSISGSDFVEMFVGVGASRVRDLFEQAKANAPAIIFIDEIDAVGRHRGAGMGGGHDEREQTLNQMLVEMDGFDVKGGVILIAATNRPDILDPALLRPGRFDRQIVVDRPDMAGRKGILQVHTQGKPLGPDVDLDVIARRTPGFTGADLANVVNEGALLSARGDRTQIDMETLEEAIDRVMAGPERKTRAMSDREKKVIAYHEGGHALVGHALPNSDPVHKITILPRGRALGYTMSLPEEDTFLTSRSQMMDQLAMMLGGRTAEELVFHEPTTGAANDIDKATSLARNMVTEYGMSERLGARKFGNGNTEPFLGREMSHSREYSEEIASLIDEEVRRLIESAHDEAWEVLVEYRDVLDALVLELLDKETLSREKVLEIFAPVQKRPARGSYTGYGKRLPSDRPPVMTAKETDPVRPEDVEGLASSNGHSSNGGSSAWEGRPGATDRTDDADGTGDGS</sequence>
<reference evidence="19" key="1">
    <citation type="submission" date="2023-02" db="EMBL/GenBank/DDBJ databases">
        <title>Nocardiopsis ansamitocini NBRC 112285.</title>
        <authorList>
            <person name="Ichikawa N."/>
            <person name="Sato H."/>
            <person name="Tonouchi N."/>
        </authorList>
    </citation>
    <scope>NUCLEOTIDE SEQUENCE</scope>
    <source>
        <strain evidence="19">NBRC 112285</strain>
    </source>
</reference>
<dbReference type="PANTHER" id="PTHR23076">
    <property type="entry name" value="METALLOPROTEASE M41 FTSH"/>
    <property type="match status" value="1"/>
</dbReference>
<evidence type="ECO:0000256" key="17">
    <source>
        <dbReference type="SAM" id="MobiDB-lite"/>
    </source>
</evidence>
<dbReference type="GO" id="GO:0030163">
    <property type="term" value="P:protein catabolic process"/>
    <property type="evidence" value="ECO:0007669"/>
    <property type="project" value="UniProtKB-UniRule"/>
</dbReference>
<evidence type="ECO:0000256" key="9">
    <source>
        <dbReference type="ARBA" id="ARBA00022833"/>
    </source>
</evidence>
<dbReference type="HAMAP" id="MF_01458">
    <property type="entry name" value="FtsH"/>
    <property type="match status" value="1"/>
</dbReference>
<keyword evidence="4 15" id="KW-0645">Protease</keyword>
<feature type="domain" description="AAA+ ATPase" evidence="18">
    <location>
        <begin position="196"/>
        <end position="335"/>
    </location>
</feature>
<feature type="active site" evidence="15">
    <location>
        <position position="427"/>
    </location>
</feature>
<evidence type="ECO:0000256" key="15">
    <source>
        <dbReference type="HAMAP-Rule" id="MF_01458"/>
    </source>
</evidence>
<comment type="caution">
    <text evidence="19">The sequence shown here is derived from an EMBL/GenBank/DDBJ whole genome shotgun (WGS) entry which is preliminary data.</text>
</comment>
<dbReference type="Pfam" id="PF06480">
    <property type="entry name" value="FtsH_ext"/>
    <property type="match status" value="1"/>
</dbReference>
<dbReference type="Pfam" id="PF00004">
    <property type="entry name" value="AAA"/>
    <property type="match status" value="1"/>
</dbReference>
<evidence type="ECO:0000256" key="6">
    <source>
        <dbReference type="ARBA" id="ARBA00022723"/>
    </source>
</evidence>
<dbReference type="InterPro" id="IPR000642">
    <property type="entry name" value="Peptidase_M41"/>
</dbReference>
<keyword evidence="10 15" id="KW-0067">ATP-binding</keyword>
<comment type="subunit">
    <text evidence="15">Homohexamer.</text>
</comment>
<dbReference type="GO" id="GO:0016887">
    <property type="term" value="F:ATP hydrolysis activity"/>
    <property type="evidence" value="ECO:0007669"/>
    <property type="project" value="UniProtKB-UniRule"/>
</dbReference>
<evidence type="ECO:0000256" key="2">
    <source>
        <dbReference type="ARBA" id="ARBA00010044"/>
    </source>
</evidence>
<comment type="similarity">
    <text evidence="16">Belongs to the AAA ATPase family.</text>
</comment>
<dbReference type="FunFam" id="3.40.50.300:FF:000001">
    <property type="entry name" value="ATP-dependent zinc metalloprotease FtsH"/>
    <property type="match status" value="1"/>
</dbReference>
<dbReference type="GO" id="GO:0005524">
    <property type="term" value="F:ATP binding"/>
    <property type="evidence" value="ECO:0007669"/>
    <property type="project" value="UniProtKB-UniRule"/>
</dbReference>
<evidence type="ECO:0000256" key="10">
    <source>
        <dbReference type="ARBA" id="ARBA00022840"/>
    </source>
</evidence>
<keyword evidence="20" id="KW-1185">Reference proteome</keyword>
<feature type="binding site" evidence="15">
    <location>
        <position position="426"/>
    </location>
    <ligand>
        <name>Zn(2+)</name>
        <dbReference type="ChEBI" id="CHEBI:29105"/>
        <note>catalytic</note>
    </ligand>
</feature>
<feature type="region of interest" description="Disordered" evidence="17">
    <location>
        <begin position="613"/>
        <end position="681"/>
    </location>
</feature>
<evidence type="ECO:0000256" key="12">
    <source>
        <dbReference type="ARBA" id="ARBA00023049"/>
    </source>
</evidence>
<dbReference type="GO" id="GO:0005886">
    <property type="term" value="C:plasma membrane"/>
    <property type="evidence" value="ECO:0007669"/>
    <property type="project" value="UniProtKB-SubCell"/>
</dbReference>
<evidence type="ECO:0000256" key="14">
    <source>
        <dbReference type="ARBA" id="ARBA00061570"/>
    </source>
</evidence>
<dbReference type="RefSeq" id="WP_285758404.1">
    <property type="nucleotide sequence ID" value="NZ_BSQG01000002.1"/>
</dbReference>
<feature type="compositionally biased region" description="Low complexity" evidence="17">
    <location>
        <begin position="648"/>
        <end position="659"/>
    </location>
</feature>
<evidence type="ECO:0000256" key="3">
    <source>
        <dbReference type="ARBA" id="ARBA00022475"/>
    </source>
</evidence>
<dbReference type="AlphaFoldDB" id="A0A9W6UIS5"/>
<dbReference type="InterPro" id="IPR003959">
    <property type="entry name" value="ATPase_AAA_core"/>
</dbReference>
<dbReference type="InterPro" id="IPR005936">
    <property type="entry name" value="FtsH"/>
</dbReference>
<evidence type="ECO:0000256" key="8">
    <source>
        <dbReference type="ARBA" id="ARBA00022801"/>
    </source>
</evidence>
<keyword evidence="11 15" id="KW-1133">Transmembrane helix</keyword>
<dbReference type="InterPro" id="IPR037219">
    <property type="entry name" value="Peptidase_M41-like"/>
</dbReference>
<dbReference type="Pfam" id="PF17862">
    <property type="entry name" value="AAA_lid_3"/>
    <property type="match status" value="1"/>
</dbReference>
<dbReference type="FunFam" id="1.10.8.60:FF:000001">
    <property type="entry name" value="ATP-dependent zinc metalloprotease FtsH"/>
    <property type="match status" value="1"/>
</dbReference>
<dbReference type="GO" id="GO:0006508">
    <property type="term" value="P:proteolysis"/>
    <property type="evidence" value="ECO:0007669"/>
    <property type="project" value="UniProtKB-KW"/>
</dbReference>
<comment type="function">
    <text evidence="15">Acts as a processive, ATP-dependent zinc metallopeptidase for both cytoplasmic and membrane proteins. Plays a role in the quality control of integral membrane proteins.</text>
</comment>
<evidence type="ECO:0000313" key="19">
    <source>
        <dbReference type="EMBL" id="GLU47345.1"/>
    </source>
</evidence>
<dbReference type="InterPro" id="IPR011546">
    <property type="entry name" value="Pept_M41_FtsH_extracell"/>
</dbReference>
<dbReference type="Proteomes" id="UP001165092">
    <property type="component" value="Unassembled WGS sequence"/>
</dbReference>
<evidence type="ECO:0000259" key="18">
    <source>
        <dbReference type="SMART" id="SM00382"/>
    </source>
</evidence>
<feature type="binding site" evidence="15">
    <location>
        <position position="430"/>
    </location>
    <ligand>
        <name>Zn(2+)</name>
        <dbReference type="ChEBI" id="CHEBI:29105"/>
        <note>catalytic</note>
    </ligand>
</feature>